<reference evidence="1 2" key="1">
    <citation type="submission" date="2019-05" db="EMBL/GenBank/DDBJ databases">
        <authorList>
            <person name="Farhan Ul Haque M."/>
        </authorList>
    </citation>
    <scope>NUCLEOTIDE SEQUENCE [LARGE SCALE GENOMIC DNA]</scope>
    <source>
        <strain evidence="1">2</strain>
    </source>
</reference>
<sequence length="59" mass="7054">MRRLDPFGARPERPSLWRRELNELFTATWEAFLKPHRSWGSFERLSPQSARSSLEHEAE</sequence>
<evidence type="ECO:0000313" key="2">
    <source>
        <dbReference type="Proteomes" id="UP000485880"/>
    </source>
</evidence>
<name>A0A8B6M1E7_METTU</name>
<dbReference type="AlphaFoldDB" id="A0A8B6M1E7"/>
<dbReference type="EMBL" id="CABFMQ020000001">
    <property type="protein sequence ID" value="VTZ48554.1"/>
    <property type="molecule type" value="Genomic_DNA"/>
</dbReference>
<protein>
    <submittedName>
        <fullName evidence="1">Uncharacterized protein</fullName>
    </submittedName>
</protein>
<evidence type="ECO:0000313" key="1">
    <source>
        <dbReference type="EMBL" id="VTZ48554.1"/>
    </source>
</evidence>
<gene>
    <name evidence="1" type="ORF">MPC4_10510</name>
</gene>
<organism evidence="1 2">
    <name type="scientific">Methylocella tundrae</name>
    <dbReference type="NCBI Taxonomy" id="227605"/>
    <lineage>
        <taxon>Bacteria</taxon>
        <taxon>Pseudomonadati</taxon>
        <taxon>Pseudomonadota</taxon>
        <taxon>Alphaproteobacteria</taxon>
        <taxon>Hyphomicrobiales</taxon>
        <taxon>Beijerinckiaceae</taxon>
        <taxon>Methylocella</taxon>
    </lineage>
</organism>
<accession>A0A8B6M1E7</accession>
<keyword evidence="2" id="KW-1185">Reference proteome</keyword>
<dbReference type="Proteomes" id="UP000485880">
    <property type="component" value="Unassembled WGS sequence"/>
</dbReference>
<proteinExistence type="predicted"/>
<comment type="caution">
    <text evidence="1">The sequence shown here is derived from an EMBL/GenBank/DDBJ whole genome shotgun (WGS) entry which is preliminary data.</text>
</comment>